<dbReference type="AlphaFoldDB" id="A0A8X6PB16"/>
<protein>
    <submittedName>
        <fullName evidence="1">Uncharacterized protein</fullName>
    </submittedName>
</protein>
<name>A0A8X6PB16_NEPPI</name>
<evidence type="ECO:0000313" key="2">
    <source>
        <dbReference type="Proteomes" id="UP000887013"/>
    </source>
</evidence>
<comment type="caution">
    <text evidence="1">The sequence shown here is derived from an EMBL/GenBank/DDBJ whole genome shotgun (WGS) entry which is preliminary data.</text>
</comment>
<accession>A0A8X6PB16</accession>
<sequence>MFCISRNSKRKRRIYQRAAVVCCRYRSGGFATVSCMKYRRAAGGGVPCCRVCAAAVKCAGGVAVFTPVRKCWRMQMFAFACGVVVRCKLPAVFHGAQNSPRVVSSA</sequence>
<gene>
    <name evidence="1" type="ORF">NPIL_371421</name>
</gene>
<dbReference type="Proteomes" id="UP000887013">
    <property type="component" value="Unassembled WGS sequence"/>
</dbReference>
<keyword evidence="2" id="KW-1185">Reference proteome</keyword>
<proteinExistence type="predicted"/>
<reference evidence="1" key="1">
    <citation type="submission" date="2020-08" db="EMBL/GenBank/DDBJ databases">
        <title>Multicomponent nature underlies the extraordinary mechanical properties of spider dragline silk.</title>
        <authorList>
            <person name="Kono N."/>
            <person name="Nakamura H."/>
            <person name="Mori M."/>
            <person name="Yoshida Y."/>
            <person name="Ohtoshi R."/>
            <person name="Malay A.D."/>
            <person name="Moran D.A.P."/>
            <person name="Tomita M."/>
            <person name="Numata K."/>
            <person name="Arakawa K."/>
        </authorList>
    </citation>
    <scope>NUCLEOTIDE SEQUENCE</scope>
</reference>
<evidence type="ECO:0000313" key="1">
    <source>
        <dbReference type="EMBL" id="GFT60583.1"/>
    </source>
</evidence>
<organism evidence="1 2">
    <name type="scientific">Nephila pilipes</name>
    <name type="common">Giant wood spider</name>
    <name type="synonym">Nephila maculata</name>
    <dbReference type="NCBI Taxonomy" id="299642"/>
    <lineage>
        <taxon>Eukaryota</taxon>
        <taxon>Metazoa</taxon>
        <taxon>Ecdysozoa</taxon>
        <taxon>Arthropoda</taxon>
        <taxon>Chelicerata</taxon>
        <taxon>Arachnida</taxon>
        <taxon>Araneae</taxon>
        <taxon>Araneomorphae</taxon>
        <taxon>Entelegynae</taxon>
        <taxon>Araneoidea</taxon>
        <taxon>Nephilidae</taxon>
        <taxon>Nephila</taxon>
    </lineage>
</organism>
<dbReference type="EMBL" id="BMAW01114172">
    <property type="protein sequence ID" value="GFT60583.1"/>
    <property type="molecule type" value="Genomic_DNA"/>
</dbReference>